<dbReference type="InterPro" id="IPR011234">
    <property type="entry name" value="Fumarylacetoacetase-like_C"/>
</dbReference>
<reference evidence="3 5" key="1">
    <citation type="submission" date="2015-01" db="EMBL/GenBank/DDBJ databases">
        <authorList>
            <person name="Guo J."/>
        </authorList>
    </citation>
    <scope>NUCLEOTIDE SEQUENCE [LARGE SCALE GENOMIC DNA]</scope>
    <source>
        <strain evidence="3 5">DSM 22147</strain>
    </source>
</reference>
<dbReference type="PANTHER" id="PTHR30143:SF0">
    <property type="entry name" value="2-KETO-4-PENTENOATE HYDRATASE"/>
    <property type="match status" value="1"/>
</dbReference>
<sequence length="258" mass="28050">MSQQAHQLAEQVFQAYASQQPIPFLNPEAAVDEVLGYQTQDALIDKLKSHNQTEIAGYKVSMTSAETQAYANTHEPAYGTLLQTVLKQDGATVSLDKLFAPLIEPELVFIITEDLPAEPSVEDVLNHSQLAPAIEVPDARYQDWFPNFTLGDLLADNTATGLVVVGEPVAQLDYEQLGQVTMSLKYNDEEIKTGVASEVLGNPAKAVQWLSQKLASHGKALKKGDVISSGTFIPPIKAEKGTYTVDYANVGRVTVTFN</sequence>
<dbReference type="EMBL" id="JXWY01000033">
    <property type="protein sequence ID" value="KIX90873.1"/>
    <property type="molecule type" value="Genomic_DNA"/>
</dbReference>
<dbReference type="OrthoDB" id="9792137at2"/>
<dbReference type="STRING" id="569857.TP70_05190"/>
<dbReference type="AlphaFoldDB" id="A0A0D6XSR6"/>
<dbReference type="Gene3D" id="3.90.850.10">
    <property type="entry name" value="Fumarylacetoacetase-like, C-terminal domain"/>
    <property type="match status" value="1"/>
</dbReference>
<proteinExistence type="predicted"/>
<dbReference type="Pfam" id="PF01557">
    <property type="entry name" value="FAA_hydrolase"/>
    <property type="match status" value="1"/>
</dbReference>
<name>A0A0D6XSR6_9STAP</name>
<reference evidence="4 6" key="2">
    <citation type="submission" date="2018-06" db="EMBL/GenBank/DDBJ databases">
        <authorList>
            <consortium name="Pathogen Informatics"/>
            <person name="Doyle S."/>
        </authorList>
    </citation>
    <scope>NUCLEOTIDE SEQUENCE [LARGE SCALE GENOMIC DNA]</scope>
    <source>
        <strain evidence="4 6">NCTC13832</strain>
    </source>
</reference>
<dbReference type="EC" id="4.2.1.80" evidence="4"/>
<evidence type="ECO:0000259" key="2">
    <source>
        <dbReference type="Pfam" id="PF01557"/>
    </source>
</evidence>
<dbReference type="RefSeq" id="WP_044360101.1">
    <property type="nucleotide sequence ID" value="NZ_JXWY01000033.1"/>
</dbReference>
<evidence type="ECO:0000313" key="6">
    <source>
        <dbReference type="Proteomes" id="UP000254100"/>
    </source>
</evidence>
<evidence type="ECO:0000256" key="1">
    <source>
        <dbReference type="ARBA" id="ARBA00023239"/>
    </source>
</evidence>
<dbReference type="GO" id="GO:0008684">
    <property type="term" value="F:2-oxopent-4-enoate hydratase activity"/>
    <property type="evidence" value="ECO:0007669"/>
    <property type="project" value="UniProtKB-EC"/>
</dbReference>
<dbReference type="InterPro" id="IPR036663">
    <property type="entry name" value="Fumarylacetoacetase_C_sf"/>
</dbReference>
<dbReference type="Proteomes" id="UP000032366">
    <property type="component" value="Unassembled WGS sequence"/>
</dbReference>
<keyword evidence="5" id="KW-1185">Reference proteome</keyword>
<evidence type="ECO:0000313" key="4">
    <source>
        <dbReference type="EMBL" id="SUM58558.1"/>
    </source>
</evidence>
<evidence type="ECO:0000313" key="5">
    <source>
        <dbReference type="Proteomes" id="UP000032366"/>
    </source>
</evidence>
<organism evidence="4 6">
    <name type="scientific">Staphylococcus microti</name>
    <dbReference type="NCBI Taxonomy" id="569857"/>
    <lineage>
        <taxon>Bacteria</taxon>
        <taxon>Bacillati</taxon>
        <taxon>Bacillota</taxon>
        <taxon>Bacilli</taxon>
        <taxon>Bacillales</taxon>
        <taxon>Staphylococcaceae</taxon>
        <taxon>Staphylococcus</taxon>
    </lineage>
</organism>
<protein>
    <submittedName>
        <fullName evidence="3 4">2-keto-4-pentenoate hydratase</fullName>
        <ecNumber evidence="4">4.2.1.-</ecNumber>
        <ecNumber evidence="4">4.2.1.80</ecNumber>
    </submittedName>
</protein>
<dbReference type="GO" id="GO:0005737">
    <property type="term" value="C:cytoplasm"/>
    <property type="evidence" value="ECO:0007669"/>
    <property type="project" value="TreeGrafter"/>
</dbReference>
<dbReference type="Proteomes" id="UP000254100">
    <property type="component" value="Unassembled WGS sequence"/>
</dbReference>
<feature type="domain" description="Fumarylacetoacetase-like C-terminal" evidence="2">
    <location>
        <begin position="71"/>
        <end position="232"/>
    </location>
</feature>
<accession>A0A0D6XSR6</accession>
<dbReference type="EMBL" id="UHDT01000001">
    <property type="protein sequence ID" value="SUM58558.1"/>
    <property type="molecule type" value="Genomic_DNA"/>
</dbReference>
<dbReference type="EC" id="4.2.1.-" evidence="4"/>
<gene>
    <name evidence="4" type="primary">mhpD</name>
    <name evidence="4" type="ORF">NCTC13832_02312</name>
    <name evidence="3" type="ORF">TP70_05190</name>
</gene>
<evidence type="ECO:0000313" key="3">
    <source>
        <dbReference type="EMBL" id="KIX90873.1"/>
    </source>
</evidence>
<keyword evidence="1 4" id="KW-0456">Lyase</keyword>
<dbReference type="PANTHER" id="PTHR30143">
    <property type="entry name" value="ACID HYDRATASE"/>
    <property type="match status" value="1"/>
</dbReference>
<dbReference type="InterPro" id="IPR050772">
    <property type="entry name" value="Hydratase-Decarb/MhpD_sf"/>
</dbReference>
<dbReference type="SUPFAM" id="SSF56529">
    <property type="entry name" value="FAH"/>
    <property type="match status" value="1"/>
</dbReference>